<dbReference type="InterPro" id="IPR059106">
    <property type="entry name" value="WHD_MalT"/>
</dbReference>
<dbReference type="RefSeq" id="WP_122187236.1">
    <property type="nucleotide sequence ID" value="NZ_RFFH01000002.1"/>
</dbReference>
<keyword evidence="3 13" id="KW-0418">Kinase</keyword>
<dbReference type="InterPro" id="IPR011009">
    <property type="entry name" value="Kinase-like_dom_sf"/>
</dbReference>
<dbReference type="CDD" id="cd14014">
    <property type="entry name" value="STKc_PknB_like"/>
    <property type="match status" value="1"/>
</dbReference>
<evidence type="ECO:0000256" key="7">
    <source>
        <dbReference type="ARBA" id="ARBA00049014"/>
    </source>
</evidence>
<sequence>MDAHAGENRSNALPAESNTQPSEPADMASELAAVGLFDAQEIGRGGFGVVYRCAQRALDRIVAVKVLTSAIDEENRGRFLREEQAMGRLSGHPNIVDVLQVDVTKAGQPYIVMPYAVHGSLERLVAEHGPLSWQNAVRVGVKMAGAIESAHRVHVLHRDVKPANVLLTRYGEPQLTDFGIARIPGGFRTSANLITGSPAFTAPEVLSGSAPTVQSDIYSLGSTLFALITGHAAYERRAGERVVAQFLRMTTQPIPDLREQHIPPDLAAIIERAMSTEPEQRPASALEMGELLRGVQIAHDLVPDEMALLDADEDEAGPIPAGFEAQHTGATPSSGARRAGPLLPPESEPTTARPSSRDDTAIWTGGPAGVLPPTSLTKFAPKTPTREPVRRPRLLDILRAGGDRRLAVIHGPAGYGKSTLAAQWRAELTDAGVAVPWIGIDRGDNNEVWFLAHLVQAIQRVRPEIGVGLEQALEERSDEAVPYAIATLIDDIHTAGKPLVVVIDDWDRVTDAGAHRVLDSLLDNGGHFLRFVVTTQAQGGLPLNRLRVRDELVEVNAADLPLTTAETGQILVERNHFPLTEPQVAQIRQATDGWPAAVQLVSLSLQPSGDTGADADETAAAPAVETLLAHLTAGDNEAIREYLAENVLDAMEPRMLEFLMAIAVPEKVSASLAAAVSGDPDAGELLERAQQRELFVRRLDHDPGWFRMQPLFAEYLRGRLERMHPGRTKALHRKASRWYAEHQLFRKAVDHALAATDLKLAADLLESGGMDLLDASRVATLLGSVSKLPVQQVASRTKLLMALARANISLQQSGAARGTLGRLSSLLARSTNGAETESDRCQAAVLAAVDQVSRDHTEGVVDRLSPCLSPAEKLPAWTVSTAANLLAFVRLCEFDYDGVREIEDWAEPYHARASDPQGRVYGLLARGTAAYEQLDIASATAYYRKAYDIARSEAGARSQAVRVAAAQLGDVAYRRGDLAAAGALLDESHQLVARVGPVDFLITVFVVGARVQMARGDTEGAQARLAEGARLAADHRLLRLDATIRAEQLRLGFPVSERVPAPIDSPGGSARHVGTAMLIAEAEEIAAIRALMAGRPVAGGITAGENPAPLGTDDTVVKRARALYGRIAEHHRPRAELDAALLLTECLATAGWAGEALATLIPVVARCAELGWTRPLLDAGPGVIGLLRTLRDDMALGGGYAEQAEIPRQFLDLLI</sequence>
<dbReference type="GO" id="GO:0005524">
    <property type="term" value="F:ATP binding"/>
    <property type="evidence" value="ECO:0007669"/>
    <property type="project" value="UniProtKB-UniRule"/>
</dbReference>
<dbReference type="PROSITE" id="PS00108">
    <property type="entry name" value="PROTEIN_KINASE_ST"/>
    <property type="match status" value="1"/>
</dbReference>
<dbReference type="EC" id="2.7.12.2" evidence="6"/>
<feature type="compositionally biased region" description="Polar residues" evidence="11">
    <location>
        <begin position="8"/>
        <end position="22"/>
    </location>
</feature>
<dbReference type="InterPro" id="IPR000719">
    <property type="entry name" value="Prot_kinase_dom"/>
</dbReference>
<dbReference type="InterPro" id="IPR008271">
    <property type="entry name" value="Ser/Thr_kinase_AS"/>
</dbReference>
<evidence type="ECO:0000313" key="14">
    <source>
        <dbReference type="Proteomes" id="UP000279275"/>
    </source>
</evidence>
<dbReference type="PANTHER" id="PTHR48013:SF9">
    <property type="entry name" value="DUAL SPECIFICITY MITOGEN-ACTIVATED PROTEIN KINASE KINASE 5"/>
    <property type="match status" value="1"/>
</dbReference>
<evidence type="ECO:0000256" key="3">
    <source>
        <dbReference type="ARBA" id="ARBA00022777"/>
    </source>
</evidence>
<keyword evidence="1" id="KW-0808">Transferase</keyword>
<evidence type="ECO:0000256" key="6">
    <source>
        <dbReference type="ARBA" id="ARBA00038999"/>
    </source>
</evidence>
<dbReference type="SUPFAM" id="SSF52540">
    <property type="entry name" value="P-loop containing nucleoside triphosphate hydrolases"/>
    <property type="match status" value="1"/>
</dbReference>
<dbReference type="InterPro" id="IPR011990">
    <property type="entry name" value="TPR-like_helical_dom_sf"/>
</dbReference>
<keyword evidence="4 10" id="KW-0067">ATP-binding</keyword>
<dbReference type="Pfam" id="PF00069">
    <property type="entry name" value="Pkinase"/>
    <property type="match status" value="1"/>
</dbReference>
<dbReference type="SMART" id="SM00220">
    <property type="entry name" value="S_TKc"/>
    <property type="match status" value="1"/>
</dbReference>
<dbReference type="GO" id="GO:0004672">
    <property type="term" value="F:protein kinase activity"/>
    <property type="evidence" value="ECO:0007669"/>
    <property type="project" value="InterPro"/>
</dbReference>
<comment type="catalytic activity">
    <reaction evidence="8">
        <text>L-threonyl-[protein] + ATP = O-phospho-L-threonyl-[protein] + ADP + H(+)</text>
        <dbReference type="Rhea" id="RHEA:46608"/>
        <dbReference type="Rhea" id="RHEA-COMP:11060"/>
        <dbReference type="Rhea" id="RHEA-COMP:11605"/>
        <dbReference type="ChEBI" id="CHEBI:15378"/>
        <dbReference type="ChEBI" id="CHEBI:30013"/>
        <dbReference type="ChEBI" id="CHEBI:30616"/>
        <dbReference type="ChEBI" id="CHEBI:61977"/>
        <dbReference type="ChEBI" id="CHEBI:456216"/>
        <dbReference type="EC" id="2.7.12.2"/>
    </reaction>
</comment>
<proteinExistence type="inferred from homology"/>
<dbReference type="Gene3D" id="1.10.510.10">
    <property type="entry name" value="Transferase(Phosphotransferase) domain 1"/>
    <property type="match status" value="1"/>
</dbReference>
<evidence type="ECO:0000256" key="10">
    <source>
        <dbReference type="PROSITE-ProRule" id="PRU10141"/>
    </source>
</evidence>
<dbReference type="PANTHER" id="PTHR48013">
    <property type="entry name" value="DUAL SPECIFICITY MITOGEN-ACTIVATED PROTEIN KINASE KINASE 5-RELATED"/>
    <property type="match status" value="1"/>
</dbReference>
<name>A0A3M2L9P7_9NOCA</name>
<dbReference type="SUPFAM" id="SSF48452">
    <property type="entry name" value="TPR-like"/>
    <property type="match status" value="1"/>
</dbReference>
<dbReference type="Gene3D" id="3.40.50.300">
    <property type="entry name" value="P-loop containing nucleotide triphosphate hydrolases"/>
    <property type="match status" value="1"/>
</dbReference>
<evidence type="ECO:0000256" key="8">
    <source>
        <dbReference type="ARBA" id="ARBA00049299"/>
    </source>
</evidence>
<feature type="region of interest" description="Disordered" evidence="11">
    <location>
        <begin position="1"/>
        <end position="25"/>
    </location>
</feature>
<evidence type="ECO:0000313" key="13">
    <source>
        <dbReference type="EMBL" id="RMI34312.1"/>
    </source>
</evidence>
<comment type="catalytic activity">
    <reaction evidence="9">
        <text>L-tyrosyl-[protein] + ATP = O-phospho-L-tyrosyl-[protein] + ADP + H(+)</text>
        <dbReference type="Rhea" id="RHEA:10596"/>
        <dbReference type="Rhea" id="RHEA-COMP:10136"/>
        <dbReference type="Rhea" id="RHEA-COMP:20101"/>
        <dbReference type="ChEBI" id="CHEBI:15378"/>
        <dbReference type="ChEBI" id="CHEBI:30616"/>
        <dbReference type="ChEBI" id="CHEBI:46858"/>
        <dbReference type="ChEBI" id="CHEBI:61978"/>
        <dbReference type="ChEBI" id="CHEBI:456216"/>
        <dbReference type="EC" id="2.7.12.2"/>
    </reaction>
</comment>
<dbReference type="InterPro" id="IPR027417">
    <property type="entry name" value="P-loop_NTPase"/>
</dbReference>
<reference evidence="13 14" key="1">
    <citation type="submission" date="2018-10" db="EMBL/GenBank/DDBJ databases">
        <title>Isolation from cow dung.</title>
        <authorList>
            <person name="Ling L."/>
        </authorList>
    </citation>
    <scope>NUCLEOTIDE SEQUENCE [LARGE SCALE GENOMIC DNA]</scope>
    <source>
        <strain evidence="13 14">NEAU-LL90</strain>
    </source>
</reference>
<dbReference type="EMBL" id="RFFH01000002">
    <property type="protein sequence ID" value="RMI34312.1"/>
    <property type="molecule type" value="Genomic_DNA"/>
</dbReference>
<organism evidence="13 14">
    <name type="scientific">Nocardia stercoris</name>
    <dbReference type="NCBI Taxonomy" id="2483361"/>
    <lineage>
        <taxon>Bacteria</taxon>
        <taxon>Bacillati</taxon>
        <taxon>Actinomycetota</taxon>
        <taxon>Actinomycetes</taxon>
        <taxon>Mycobacteriales</taxon>
        <taxon>Nocardiaceae</taxon>
        <taxon>Nocardia</taxon>
    </lineage>
</organism>
<evidence type="ECO:0000256" key="11">
    <source>
        <dbReference type="SAM" id="MobiDB-lite"/>
    </source>
</evidence>
<dbReference type="AlphaFoldDB" id="A0A3M2L9P7"/>
<dbReference type="Proteomes" id="UP000279275">
    <property type="component" value="Unassembled WGS sequence"/>
</dbReference>
<feature type="domain" description="Protein kinase" evidence="12">
    <location>
        <begin position="36"/>
        <end position="302"/>
    </location>
</feature>
<keyword evidence="2 10" id="KW-0547">Nucleotide-binding</keyword>
<evidence type="ECO:0000259" key="12">
    <source>
        <dbReference type="PROSITE" id="PS50011"/>
    </source>
</evidence>
<evidence type="ECO:0000256" key="5">
    <source>
        <dbReference type="ARBA" id="ARBA00038035"/>
    </source>
</evidence>
<dbReference type="InterPro" id="IPR016236">
    <property type="entry name" value="Ser/Thr_kinase_PknK_prd"/>
</dbReference>
<feature type="binding site" evidence="10">
    <location>
        <position position="65"/>
    </location>
    <ligand>
        <name>ATP</name>
        <dbReference type="ChEBI" id="CHEBI:30616"/>
    </ligand>
</feature>
<dbReference type="InterPro" id="IPR017441">
    <property type="entry name" value="Protein_kinase_ATP_BS"/>
</dbReference>
<keyword evidence="14" id="KW-1185">Reference proteome</keyword>
<dbReference type="PROSITE" id="PS50011">
    <property type="entry name" value="PROTEIN_KINASE_DOM"/>
    <property type="match status" value="1"/>
</dbReference>
<dbReference type="OrthoDB" id="136365at2"/>
<feature type="region of interest" description="Disordered" evidence="11">
    <location>
        <begin position="315"/>
        <end position="388"/>
    </location>
</feature>
<protein>
    <recommendedName>
        <fullName evidence="6">mitogen-activated protein kinase kinase</fullName>
        <ecNumber evidence="6">2.7.12.2</ecNumber>
    </recommendedName>
</protein>
<evidence type="ECO:0000256" key="9">
    <source>
        <dbReference type="ARBA" id="ARBA00051693"/>
    </source>
</evidence>
<dbReference type="SUPFAM" id="SSF56112">
    <property type="entry name" value="Protein kinase-like (PK-like)"/>
    <property type="match status" value="1"/>
</dbReference>
<evidence type="ECO:0000256" key="1">
    <source>
        <dbReference type="ARBA" id="ARBA00022679"/>
    </source>
</evidence>
<dbReference type="Pfam" id="PF13191">
    <property type="entry name" value="AAA_16"/>
    <property type="match status" value="1"/>
</dbReference>
<dbReference type="Gene3D" id="1.25.40.10">
    <property type="entry name" value="Tetratricopeptide repeat domain"/>
    <property type="match status" value="1"/>
</dbReference>
<comment type="similarity">
    <text evidence="5">Belongs to the protein kinase superfamily. STE Ser/Thr protein kinase family. MAP kinase kinase subfamily.</text>
</comment>
<gene>
    <name evidence="13" type="ORF">EBN03_07945</name>
</gene>
<accession>A0A3M2L9P7</accession>
<dbReference type="PIRSF" id="PIRSF000574">
    <property type="entry name" value="Ser/Thr_PK_PknK_prd"/>
    <property type="match status" value="1"/>
</dbReference>
<comment type="caution">
    <text evidence="13">The sequence shown here is derived from an EMBL/GenBank/DDBJ whole genome shotgun (WGS) entry which is preliminary data.</text>
</comment>
<dbReference type="Pfam" id="PF25873">
    <property type="entry name" value="WHD_MalT"/>
    <property type="match status" value="1"/>
</dbReference>
<evidence type="ECO:0000256" key="2">
    <source>
        <dbReference type="ARBA" id="ARBA00022741"/>
    </source>
</evidence>
<comment type="catalytic activity">
    <reaction evidence="7">
        <text>L-seryl-[protein] + ATP = O-phospho-L-seryl-[protein] + ADP + H(+)</text>
        <dbReference type="Rhea" id="RHEA:17989"/>
        <dbReference type="Rhea" id="RHEA-COMP:9863"/>
        <dbReference type="Rhea" id="RHEA-COMP:11604"/>
        <dbReference type="ChEBI" id="CHEBI:15378"/>
        <dbReference type="ChEBI" id="CHEBI:29999"/>
        <dbReference type="ChEBI" id="CHEBI:30616"/>
        <dbReference type="ChEBI" id="CHEBI:83421"/>
        <dbReference type="ChEBI" id="CHEBI:456216"/>
        <dbReference type="EC" id="2.7.12.2"/>
    </reaction>
</comment>
<dbReference type="InterPro" id="IPR041664">
    <property type="entry name" value="AAA_16"/>
</dbReference>
<dbReference type="PROSITE" id="PS00107">
    <property type="entry name" value="PROTEIN_KINASE_ATP"/>
    <property type="match status" value="1"/>
</dbReference>
<evidence type="ECO:0000256" key="4">
    <source>
        <dbReference type="ARBA" id="ARBA00022840"/>
    </source>
</evidence>